<comment type="subcellular location">
    <subcellularLocation>
        <location evidence="1">Nucleus</location>
    </subcellularLocation>
</comment>
<dbReference type="Pfam" id="PF01926">
    <property type="entry name" value="MMR_HSR1"/>
    <property type="match status" value="1"/>
</dbReference>
<keyword evidence="3" id="KW-0175">Coiled coil</keyword>
<reference evidence="9 10" key="1">
    <citation type="submission" date="2014-11" db="EMBL/GenBank/DDBJ databases">
        <title>Genetic blueprint of the zoonotic pathogen Toxocara canis.</title>
        <authorList>
            <person name="Zhu X.-Q."/>
            <person name="Korhonen P.K."/>
            <person name="Cai H."/>
            <person name="Young N.D."/>
            <person name="Nejsum P."/>
            <person name="von Samson-Himmelstjerna G."/>
            <person name="Boag P.R."/>
            <person name="Tan P."/>
            <person name="Li Q."/>
            <person name="Min J."/>
            <person name="Yang Y."/>
            <person name="Wang X."/>
            <person name="Fang X."/>
            <person name="Hall R.S."/>
            <person name="Hofmann A."/>
            <person name="Sternberg P.W."/>
            <person name="Jex A.R."/>
            <person name="Gasser R.B."/>
        </authorList>
    </citation>
    <scope>NUCLEOTIDE SEQUENCE [LARGE SCALE GENOMIC DNA]</scope>
    <source>
        <strain evidence="9">PN_DK_2014</strain>
    </source>
</reference>
<evidence type="ECO:0000259" key="8">
    <source>
        <dbReference type="PROSITE" id="PS51721"/>
    </source>
</evidence>
<evidence type="ECO:0000256" key="7">
    <source>
        <dbReference type="SAM" id="MobiDB-lite"/>
    </source>
</evidence>
<feature type="compositionally biased region" description="Basic residues" evidence="7">
    <location>
        <begin position="27"/>
        <end position="36"/>
    </location>
</feature>
<dbReference type="GO" id="GO:0005525">
    <property type="term" value="F:GTP binding"/>
    <property type="evidence" value="ECO:0007669"/>
    <property type="project" value="UniProtKB-KW"/>
</dbReference>
<dbReference type="InterPro" id="IPR050755">
    <property type="entry name" value="TRAFAC_YlqF/YawG_RiboMat"/>
</dbReference>
<dbReference type="InterPro" id="IPR023179">
    <property type="entry name" value="GTP-bd_ortho_bundle_sf"/>
</dbReference>
<evidence type="ECO:0000256" key="6">
    <source>
        <dbReference type="ARBA" id="ARBA00069022"/>
    </source>
</evidence>
<evidence type="ECO:0000256" key="2">
    <source>
        <dbReference type="ARBA" id="ARBA00022741"/>
    </source>
</evidence>
<evidence type="ECO:0000313" key="10">
    <source>
        <dbReference type="Proteomes" id="UP000031036"/>
    </source>
</evidence>
<keyword evidence="2" id="KW-0547">Nucleotide-binding</keyword>
<feature type="region of interest" description="Disordered" evidence="7">
    <location>
        <begin position="120"/>
        <end position="143"/>
    </location>
</feature>
<evidence type="ECO:0000256" key="3">
    <source>
        <dbReference type="ARBA" id="ARBA00023054"/>
    </source>
</evidence>
<dbReference type="PROSITE" id="PS51721">
    <property type="entry name" value="G_CP"/>
    <property type="match status" value="1"/>
</dbReference>
<proteinExistence type="predicted"/>
<dbReference type="PANTHER" id="PTHR11089:SF30">
    <property type="entry name" value="GUANINE NUCLEOTIDE-BINDING PROTEIN-LIKE 3 HOMOLOG"/>
    <property type="match status" value="1"/>
</dbReference>
<dbReference type="Pfam" id="PF08701">
    <property type="entry name" value="GN3L_Grn1"/>
    <property type="match status" value="2"/>
</dbReference>
<dbReference type="FunFam" id="1.10.1580.10:FF:000002">
    <property type="entry name" value="Guanine nucleotide-binding protein-like 3 (nucleolar)-like"/>
    <property type="match status" value="1"/>
</dbReference>
<evidence type="ECO:0000256" key="5">
    <source>
        <dbReference type="ARBA" id="ARBA00023242"/>
    </source>
</evidence>
<dbReference type="EMBL" id="JPKZ01002646">
    <property type="protein sequence ID" value="KHN75647.1"/>
    <property type="molecule type" value="Genomic_DNA"/>
</dbReference>
<dbReference type="OrthoDB" id="444945at2759"/>
<dbReference type="InterPro" id="IPR027417">
    <property type="entry name" value="P-loop_NTPase"/>
</dbReference>
<dbReference type="Gene3D" id="3.40.50.300">
    <property type="entry name" value="P-loop containing nucleotide triphosphate hydrolases"/>
    <property type="match status" value="1"/>
</dbReference>
<dbReference type="FunFam" id="3.40.50.300:FF:000493">
    <property type="entry name" value="Guanine nucleotide-binding protein-like 3-like protein"/>
    <property type="match status" value="1"/>
</dbReference>
<dbReference type="STRING" id="6265.A0A0B2V2G5"/>
<sequence length="838" mass="94040">MSKYCLKKPSKRLASAKRFKIEKKVREHNRRLKKQAKKNERQDKGLDIRFPESLPHCSYSGTSAAEKGKGGRMPYSSRALKKRKGHEKPINIPNKCPFKEEMLLEAEEARKVIEREKKLKQAAKKKRTNSLQPGVKRKAELETDDLSNLTSDAQKRCVERLPEKVKREFCESFGELSSVLHSYVEPAQKFRFRHVGDKFACTSAASSITLNGTPTVLSCTVEFDDRSRRTATCEGGLSDTPLLIMTREAEIVDRLRRNNSVESQQIRTASANASMCSLLASSICISSVQPSTSDISESTAQQAFYGKINNKYKSIVKVVNEEIKTANRKRSLQPSEKMSNFLTAWDPMKSSPTNTCLDTLTATEKVAFQFKQEAGLCSSVEAFAEKNRAEGTEEVKCTPKDGKMMRAYASEVRKTIEMADVIIEVLDARDPLGSRCEAIEKSVLDAGKRVVFVLNKIDLVPKENVKSWLAYLRTQMPTIAFKASTQEQNQKLGTVIGTALPEGGSKCFGAELLMKLLANYCRNKNIKTSIRVGVIGYPNVGKSSIINSLKRKRACNVGALSGITRRVQEVELDKHIRLIDSPGIVLAVKNRLDATEVALKNAIRIENIEDPVAPVQAILRRCRHETLMMHYMVSEFGSCEEFLALVARKLGRLKKGARPDLRAAARRVQEVELDKHIRLIDSPGIVLAVKNRLDATEVALKNAIRIENIEDPVAPVQAILRRCRHETLMMHYMVSEFGSCEEFLALVARKLGRLKKGARPDLRAAARHVLNDWNSGKLRYFTQPPENSKQVDVGSAQFCSSQLLNVFSKEFDLDALDDEQKVLVEGWFFTAFIWYANA</sequence>
<dbReference type="AlphaFoldDB" id="A0A0B2V2G5"/>
<dbReference type="PRINTS" id="PR00326">
    <property type="entry name" value="GTP1OBG"/>
</dbReference>
<dbReference type="InterPro" id="IPR030378">
    <property type="entry name" value="G_CP_dom"/>
</dbReference>
<dbReference type="InterPro" id="IPR014813">
    <property type="entry name" value="Gnl3_N_dom"/>
</dbReference>
<keyword evidence="5" id="KW-0539">Nucleus</keyword>
<dbReference type="Gene3D" id="1.10.1580.10">
    <property type="match status" value="2"/>
</dbReference>
<dbReference type="Proteomes" id="UP000031036">
    <property type="component" value="Unassembled WGS sequence"/>
</dbReference>
<accession>A0A0B2V2G5</accession>
<comment type="caution">
    <text evidence="9">The sequence shown here is derived from an EMBL/GenBank/DDBJ whole genome shotgun (WGS) entry which is preliminary data.</text>
</comment>
<keyword evidence="4" id="KW-0342">GTP-binding</keyword>
<dbReference type="CDD" id="cd04178">
    <property type="entry name" value="Nucleostemin_like"/>
    <property type="match status" value="1"/>
</dbReference>
<name>A0A0B2V2G5_TOXCA</name>
<organism evidence="9 10">
    <name type="scientific">Toxocara canis</name>
    <name type="common">Canine roundworm</name>
    <dbReference type="NCBI Taxonomy" id="6265"/>
    <lineage>
        <taxon>Eukaryota</taxon>
        <taxon>Metazoa</taxon>
        <taxon>Ecdysozoa</taxon>
        <taxon>Nematoda</taxon>
        <taxon>Chromadorea</taxon>
        <taxon>Rhabditida</taxon>
        <taxon>Spirurina</taxon>
        <taxon>Ascaridomorpha</taxon>
        <taxon>Ascaridoidea</taxon>
        <taxon>Toxocaridae</taxon>
        <taxon>Toxocara</taxon>
    </lineage>
</organism>
<protein>
    <recommendedName>
        <fullName evidence="6">Guanine nucleotide-binding protein-like 3 homolog</fullName>
    </recommendedName>
</protein>
<feature type="domain" description="CP-type G" evidence="8">
    <location>
        <begin position="409"/>
        <end position="587"/>
    </location>
</feature>
<dbReference type="SUPFAM" id="SSF52540">
    <property type="entry name" value="P-loop containing nucleoside triphosphate hydrolases"/>
    <property type="match status" value="1"/>
</dbReference>
<evidence type="ECO:0000256" key="4">
    <source>
        <dbReference type="ARBA" id="ARBA00023134"/>
    </source>
</evidence>
<evidence type="ECO:0000256" key="1">
    <source>
        <dbReference type="ARBA" id="ARBA00004123"/>
    </source>
</evidence>
<dbReference type="PANTHER" id="PTHR11089">
    <property type="entry name" value="GTP-BINDING PROTEIN-RELATED"/>
    <property type="match status" value="1"/>
</dbReference>
<feature type="region of interest" description="Disordered" evidence="7">
    <location>
        <begin position="27"/>
        <end position="93"/>
    </location>
</feature>
<dbReference type="InterPro" id="IPR006073">
    <property type="entry name" value="GTP-bd"/>
</dbReference>
<evidence type="ECO:0000313" key="9">
    <source>
        <dbReference type="EMBL" id="KHN75647.1"/>
    </source>
</evidence>
<keyword evidence="10" id="KW-1185">Reference proteome</keyword>
<gene>
    <name evidence="9" type="primary">nst-1</name>
    <name evidence="9" type="ORF">Tcan_10164</name>
</gene>
<dbReference type="GO" id="GO:0005730">
    <property type="term" value="C:nucleolus"/>
    <property type="evidence" value="ECO:0007669"/>
    <property type="project" value="UniProtKB-ARBA"/>
</dbReference>
<feature type="compositionally biased region" description="Basic and acidic residues" evidence="7">
    <location>
        <begin position="37"/>
        <end position="50"/>
    </location>
</feature>